<reference evidence="5 6" key="1">
    <citation type="submission" date="2023-12" db="EMBL/GenBank/DDBJ databases">
        <title>Genome sequencing and assembly of bacterial species from a model synthetic community.</title>
        <authorList>
            <person name="Hogle S.L."/>
        </authorList>
    </citation>
    <scope>NUCLEOTIDE SEQUENCE [LARGE SCALE GENOMIC DNA]</scope>
    <source>
        <strain evidence="5 6">HAMBI_3031</strain>
    </source>
</reference>
<dbReference type="PROSITE" id="PS00041">
    <property type="entry name" value="HTH_ARAC_FAMILY_1"/>
    <property type="match status" value="1"/>
</dbReference>
<dbReference type="Proteomes" id="UP001325680">
    <property type="component" value="Chromosome"/>
</dbReference>
<dbReference type="InterPro" id="IPR018062">
    <property type="entry name" value="HTH_AraC-typ_CS"/>
</dbReference>
<gene>
    <name evidence="5" type="ORF">U0035_06100</name>
</gene>
<dbReference type="Pfam" id="PF12833">
    <property type="entry name" value="HTH_18"/>
    <property type="match status" value="1"/>
</dbReference>
<evidence type="ECO:0000256" key="1">
    <source>
        <dbReference type="ARBA" id="ARBA00023015"/>
    </source>
</evidence>
<evidence type="ECO:0000259" key="4">
    <source>
        <dbReference type="PROSITE" id="PS01124"/>
    </source>
</evidence>
<dbReference type="PANTHER" id="PTHR43280:SF2">
    <property type="entry name" value="HTH-TYPE TRANSCRIPTIONAL REGULATOR EXSA"/>
    <property type="match status" value="1"/>
</dbReference>
<dbReference type="InterPro" id="IPR020449">
    <property type="entry name" value="Tscrpt_reg_AraC-type_HTH"/>
</dbReference>
<organism evidence="5 6">
    <name type="scientific">Niabella yanshanensis</name>
    <dbReference type="NCBI Taxonomy" id="577386"/>
    <lineage>
        <taxon>Bacteria</taxon>
        <taxon>Pseudomonadati</taxon>
        <taxon>Bacteroidota</taxon>
        <taxon>Chitinophagia</taxon>
        <taxon>Chitinophagales</taxon>
        <taxon>Chitinophagaceae</taxon>
        <taxon>Niabella</taxon>
    </lineage>
</organism>
<dbReference type="SUPFAM" id="SSF46689">
    <property type="entry name" value="Homeodomain-like"/>
    <property type="match status" value="2"/>
</dbReference>
<dbReference type="PANTHER" id="PTHR43280">
    <property type="entry name" value="ARAC-FAMILY TRANSCRIPTIONAL REGULATOR"/>
    <property type="match status" value="1"/>
</dbReference>
<keyword evidence="6" id="KW-1185">Reference proteome</keyword>
<evidence type="ECO:0000313" key="5">
    <source>
        <dbReference type="EMBL" id="WQD39717.1"/>
    </source>
</evidence>
<dbReference type="EMBL" id="CP139960">
    <property type="protein sequence ID" value="WQD39717.1"/>
    <property type="molecule type" value="Genomic_DNA"/>
</dbReference>
<evidence type="ECO:0000313" key="6">
    <source>
        <dbReference type="Proteomes" id="UP001325680"/>
    </source>
</evidence>
<protein>
    <submittedName>
        <fullName evidence="5">AraC family transcriptional regulator</fullName>
    </submittedName>
</protein>
<keyword evidence="1" id="KW-0805">Transcription regulation</keyword>
<dbReference type="Pfam" id="PF06719">
    <property type="entry name" value="AraC_N"/>
    <property type="match status" value="1"/>
</dbReference>
<dbReference type="InterPro" id="IPR018060">
    <property type="entry name" value="HTH_AraC"/>
</dbReference>
<dbReference type="Gene3D" id="1.10.10.60">
    <property type="entry name" value="Homeodomain-like"/>
    <property type="match status" value="2"/>
</dbReference>
<dbReference type="InterPro" id="IPR009594">
    <property type="entry name" value="Tscrpt_reg_HTH_AraC_N"/>
</dbReference>
<name>A0ABZ0WB74_9BACT</name>
<sequence length="304" mass="34989">MVHHLNKIAFTQHKELQTLVENRRIYNLNGCELNIFESYETAYQVPLTFNDVVITSMIAGKKVMHLPNKPSFDYLPGETVIANAREEMLIDFPEASELNPSQCIALTLDGGYIAETVQYLNHHYNNTSEAGSWKLTFDHYHFRNNNEIASSLNKLIRICCSDDLAKNVYADLNLKELLIRLMQSQHLKVASAESLSHSNSSRLHYVLNYIQQHLSSKISVDLLSRKAYLGRNHFFKWFKEQLGITPLEYINQERIRLAKQLLTDKNNSIGEVSLQCGFNDVNYFVRLFKKIEGITPGAYQSVRL</sequence>
<keyword evidence="2" id="KW-0238">DNA-binding</keyword>
<keyword evidence="3" id="KW-0804">Transcription</keyword>
<feature type="domain" description="HTH araC/xylS-type" evidence="4">
    <location>
        <begin position="204"/>
        <end position="302"/>
    </location>
</feature>
<dbReference type="PROSITE" id="PS01124">
    <property type="entry name" value="HTH_ARAC_FAMILY_2"/>
    <property type="match status" value="1"/>
</dbReference>
<evidence type="ECO:0000256" key="2">
    <source>
        <dbReference type="ARBA" id="ARBA00023125"/>
    </source>
</evidence>
<dbReference type="SMART" id="SM00342">
    <property type="entry name" value="HTH_ARAC"/>
    <property type="match status" value="1"/>
</dbReference>
<dbReference type="InterPro" id="IPR009057">
    <property type="entry name" value="Homeodomain-like_sf"/>
</dbReference>
<evidence type="ECO:0000256" key="3">
    <source>
        <dbReference type="ARBA" id="ARBA00023163"/>
    </source>
</evidence>
<accession>A0ABZ0WB74</accession>
<proteinExistence type="predicted"/>
<dbReference type="PRINTS" id="PR00032">
    <property type="entry name" value="HTHARAC"/>
</dbReference>
<dbReference type="RefSeq" id="WP_114789695.1">
    <property type="nucleotide sequence ID" value="NZ_CP139960.1"/>
</dbReference>